<proteinExistence type="predicted"/>
<organism evidence="2 3">
    <name type="scientific">Streptomyces broussonetiae</name>
    <dbReference type="NCBI Taxonomy" id="2686304"/>
    <lineage>
        <taxon>Bacteria</taxon>
        <taxon>Bacillati</taxon>
        <taxon>Actinomycetota</taxon>
        <taxon>Actinomycetes</taxon>
        <taxon>Kitasatosporales</taxon>
        <taxon>Streptomycetaceae</taxon>
        <taxon>Streptomyces</taxon>
    </lineage>
</organism>
<sequence length="111" mass="12684">MAARYRPLTPRQLAEDEHRTDHERGRRYCRVHRDQQMIPVLPSLDVCPGCGPASENREQRVSKSKKSVDAAKGRRDRDSKEAGATTPAQRQEQVSTNLARKAHREGRFYGD</sequence>
<evidence type="ECO:0000256" key="1">
    <source>
        <dbReference type="SAM" id="MobiDB-lite"/>
    </source>
</evidence>
<feature type="region of interest" description="Disordered" evidence="1">
    <location>
        <begin position="1"/>
        <end position="24"/>
    </location>
</feature>
<feature type="region of interest" description="Disordered" evidence="1">
    <location>
        <begin position="50"/>
        <end position="111"/>
    </location>
</feature>
<gene>
    <name evidence="2" type="ORF">VSS16_09510</name>
</gene>
<keyword evidence="3" id="KW-1185">Reference proteome</keyword>
<dbReference type="EMBL" id="JAYMRP010000006">
    <property type="protein sequence ID" value="MFB8772967.1"/>
    <property type="molecule type" value="Genomic_DNA"/>
</dbReference>
<evidence type="ECO:0000313" key="2">
    <source>
        <dbReference type="EMBL" id="MFB8772967.1"/>
    </source>
</evidence>
<protein>
    <submittedName>
        <fullName evidence="2">Uncharacterized protein</fullName>
    </submittedName>
</protein>
<feature type="compositionally biased region" description="Basic and acidic residues" evidence="1">
    <location>
        <begin position="13"/>
        <end position="24"/>
    </location>
</feature>
<dbReference type="Proteomes" id="UP001585080">
    <property type="component" value="Unassembled WGS sequence"/>
</dbReference>
<evidence type="ECO:0000313" key="3">
    <source>
        <dbReference type="Proteomes" id="UP001585080"/>
    </source>
</evidence>
<feature type="compositionally biased region" description="Basic and acidic residues" evidence="1">
    <location>
        <begin position="55"/>
        <end position="81"/>
    </location>
</feature>
<feature type="compositionally biased region" description="Polar residues" evidence="1">
    <location>
        <begin position="86"/>
        <end position="98"/>
    </location>
</feature>
<accession>A0ABV5E806</accession>
<dbReference type="RefSeq" id="WP_376731857.1">
    <property type="nucleotide sequence ID" value="NZ_JAYMRP010000006.1"/>
</dbReference>
<comment type="caution">
    <text evidence="2">The sequence shown here is derived from an EMBL/GenBank/DDBJ whole genome shotgun (WGS) entry which is preliminary data.</text>
</comment>
<name>A0ABV5E806_9ACTN</name>
<reference evidence="2 3" key="1">
    <citation type="submission" date="2024-01" db="EMBL/GenBank/DDBJ databases">
        <title>Genome mining of biosynthetic gene clusters to explore secondary metabolites of Streptomyces sp.</title>
        <authorList>
            <person name="Baig A."/>
            <person name="Ajitkumar Shintre N."/>
            <person name="Kumar H."/>
            <person name="Anbarasu A."/>
            <person name="Ramaiah S."/>
        </authorList>
    </citation>
    <scope>NUCLEOTIDE SEQUENCE [LARGE SCALE GENOMIC DNA]</scope>
    <source>
        <strain evidence="2 3">A57</strain>
    </source>
</reference>